<evidence type="ECO:0008006" key="4">
    <source>
        <dbReference type="Google" id="ProtNLM"/>
    </source>
</evidence>
<feature type="signal peptide" evidence="1">
    <location>
        <begin position="1"/>
        <end position="18"/>
    </location>
</feature>
<sequence>MALLRTVLSFWILLFMNASRPVTLIIEELNFYLVVWNRTIILEKCSIITSNRISIKQLGTSHGVRYFTMCCHYFRIFSNLVSFSNAVFSKLYFPSTGEFDGADTYVYL</sequence>
<name>A0A3N4IWI2_9PEZI</name>
<dbReference type="AlphaFoldDB" id="A0A3N4IWI2"/>
<protein>
    <recommendedName>
        <fullName evidence="4">Secreted protein</fullName>
    </recommendedName>
</protein>
<reference evidence="2 3" key="1">
    <citation type="journal article" date="2018" name="Nat. Ecol. Evol.">
        <title>Pezizomycetes genomes reveal the molecular basis of ectomycorrhizal truffle lifestyle.</title>
        <authorList>
            <person name="Murat C."/>
            <person name="Payen T."/>
            <person name="Noel B."/>
            <person name="Kuo A."/>
            <person name="Morin E."/>
            <person name="Chen J."/>
            <person name="Kohler A."/>
            <person name="Krizsan K."/>
            <person name="Balestrini R."/>
            <person name="Da Silva C."/>
            <person name="Montanini B."/>
            <person name="Hainaut M."/>
            <person name="Levati E."/>
            <person name="Barry K.W."/>
            <person name="Belfiori B."/>
            <person name="Cichocki N."/>
            <person name="Clum A."/>
            <person name="Dockter R.B."/>
            <person name="Fauchery L."/>
            <person name="Guy J."/>
            <person name="Iotti M."/>
            <person name="Le Tacon F."/>
            <person name="Lindquist E.A."/>
            <person name="Lipzen A."/>
            <person name="Malagnac F."/>
            <person name="Mello A."/>
            <person name="Molinier V."/>
            <person name="Miyauchi S."/>
            <person name="Poulain J."/>
            <person name="Riccioni C."/>
            <person name="Rubini A."/>
            <person name="Sitrit Y."/>
            <person name="Splivallo R."/>
            <person name="Traeger S."/>
            <person name="Wang M."/>
            <person name="Zifcakova L."/>
            <person name="Wipf D."/>
            <person name="Zambonelli A."/>
            <person name="Paolocci F."/>
            <person name="Nowrousian M."/>
            <person name="Ottonello S."/>
            <person name="Baldrian P."/>
            <person name="Spatafora J.W."/>
            <person name="Henrissat B."/>
            <person name="Nagy L.G."/>
            <person name="Aury J.M."/>
            <person name="Wincker P."/>
            <person name="Grigoriev I.V."/>
            <person name="Bonfante P."/>
            <person name="Martin F.M."/>
        </authorList>
    </citation>
    <scope>NUCLEOTIDE SEQUENCE [LARGE SCALE GENOMIC DNA]</scope>
    <source>
        <strain evidence="2 3">120613-1</strain>
    </source>
</reference>
<keyword evidence="3" id="KW-1185">Reference proteome</keyword>
<keyword evidence="1" id="KW-0732">Signal</keyword>
<accession>A0A3N4IWI2</accession>
<dbReference type="Proteomes" id="UP000276215">
    <property type="component" value="Unassembled WGS sequence"/>
</dbReference>
<proteinExistence type="predicted"/>
<evidence type="ECO:0000313" key="3">
    <source>
        <dbReference type="Proteomes" id="UP000276215"/>
    </source>
</evidence>
<evidence type="ECO:0000256" key="1">
    <source>
        <dbReference type="SAM" id="SignalP"/>
    </source>
</evidence>
<gene>
    <name evidence="2" type="ORF">L873DRAFT_1820863</name>
</gene>
<dbReference type="EMBL" id="ML120520">
    <property type="protein sequence ID" value="RPA90552.1"/>
    <property type="molecule type" value="Genomic_DNA"/>
</dbReference>
<evidence type="ECO:0000313" key="2">
    <source>
        <dbReference type="EMBL" id="RPA90552.1"/>
    </source>
</evidence>
<organism evidence="2 3">
    <name type="scientific">Choiromyces venosus 120613-1</name>
    <dbReference type="NCBI Taxonomy" id="1336337"/>
    <lineage>
        <taxon>Eukaryota</taxon>
        <taxon>Fungi</taxon>
        <taxon>Dikarya</taxon>
        <taxon>Ascomycota</taxon>
        <taxon>Pezizomycotina</taxon>
        <taxon>Pezizomycetes</taxon>
        <taxon>Pezizales</taxon>
        <taxon>Tuberaceae</taxon>
        <taxon>Choiromyces</taxon>
    </lineage>
</organism>
<feature type="chain" id="PRO_5018002547" description="Secreted protein" evidence="1">
    <location>
        <begin position="19"/>
        <end position="108"/>
    </location>
</feature>